<dbReference type="EMBL" id="JAGKQQ010000001">
    <property type="protein sequence ID" value="MBP3954116.1"/>
    <property type="molecule type" value="Genomic_DNA"/>
</dbReference>
<dbReference type="InterPro" id="IPR001638">
    <property type="entry name" value="Solute-binding_3/MltF_N"/>
</dbReference>
<proteinExistence type="inferred from homology"/>
<evidence type="ECO:0000256" key="3">
    <source>
        <dbReference type="ARBA" id="ARBA00022448"/>
    </source>
</evidence>
<dbReference type="Proteomes" id="UP000676565">
    <property type="component" value="Unassembled WGS sequence"/>
</dbReference>
<dbReference type="InterPro" id="IPR015168">
    <property type="entry name" value="SsuA/THI5"/>
</dbReference>
<dbReference type="InterPro" id="IPR010067">
    <property type="entry name" value="ABC_SsuA_sub-bd"/>
</dbReference>
<evidence type="ECO:0000259" key="5">
    <source>
        <dbReference type="SMART" id="SM00062"/>
    </source>
</evidence>
<accession>A0ABS5BK85</accession>
<keyword evidence="7" id="KW-1185">Reference proteome</keyword>
<dbReference type="Gene3D" id="3.40.190.10">
    <property type="entry name" value="Periplasmic binding protein-like II"/>
    <property type="match status" value="2"/>
</dbReference>
<dbReference type="PANTHER" id="PTHR30024">
    <property type="entry name" value="ALIPHATIC SULFONATES-BINDING PROTEIN-RELATED"/>
    <property type="match status" value="1"/>
</dbReference>
<dbReference type="PANTHER" id="PTHR30024:SF42">
    <property type="entry name" value="ALIPHATIC SULFONATES-BINDING PROTEIN-RELATED"/>
    <property type="match status" value="1"/>
</dbReference>
<protein>
    <submittedName>
        <fullName evidence="6">Aliphatic sulfonate ABC transporter substrate-binding protein</fullName>
    </submittedName>
</protein>
<comment type="caution">
    <text evidence="6">The sequence shown here is derived from an EMBL/GenBank/DDBJ whole genome shotgun (WGS) entry which is preliminary data.</text>
</comment>
<dbReference type="SUPFAM" id="SSF53850">
    <property type="entry name" value="Periplasmic binding protein-like II"/>
    <property type="match status" value="1"/>
</dbReference>
<dbReference type="RefSeq" id="WP_210652261.1">
    <property type="nucleotide sequence ID" value="NZ_JAGKQQ010000001.1"/>
</dbReference>
<keyword evidence="3" id="KW-0813">Transport</keyword>
<evidence type="ECO:0000256" key="2">
    <source>
        <dbReference type="ARBA" id="ARBA00010742"/>
    </source>
</evidence>
<dbReference type="SMART" id="SM00062">
    <property type="entry name" value="PBPb"/>
    <property type="match status" value="1"/>
</dbReference>
<evidence type="ECO:0000256" key="4">
    <source>
        <dbReference type="ARBA" id="ARBA00022729"/>
    </source>
</evidence>
<keyword evidence="4" id="KW-0732">Signal</keyword>
<reference evidence="6 7" key="1">
    <citation type="submission" date="2021-04" db="EMBL/GenBank/DDBJ databases">
        <authorList>
            <person name="Ivanova A."/>
        </authorList>
    </citation>
    <scope>NUCLEOTIDE SEQUENCE [LARGE SCALE GENOMIC DNA]</scope>
    <source>
        <strain evidence="6 7">G18</strain>
    </source>
</reference>
<gene>
    <name evidence="6" type="ORF">J8F10_02240</name>
</gene>
<comment type="subcellular location">
    <subcellularLocation>
        <location evidence="1">Periplasm</location>
    </subcellularLocation>
</comment>
<dbReference type="NCBIfam" id="TIGR01728">
    <property type="entry name" value="SsuA_fam"/>
    <property type="match status" value="1"/>
</dbReference>
<organism evidence="6 7">
    <name type="scientific">Gemmata palustris</name>
    <dbReference type="NCBI Taxonomy" id="2822762"/>
    <lineage>
        <taxon>Bacteria</taxon>
        <taxon>Pseudomonadati</taxon>
        <taxon>Planctomycetota</taxon>
        <taxon>Planctomycetia</taxon>
        <taxon>Gemmatales</taxon>
        <taxon>Gemmataceae</taxon>
        <taxon>Gemmata</taxon>
    </lineage>
</organism>
<feature type="domain" description="Solute-binding protein family 3/N-terminal" evidence="5">
    <location>
        <begin position="32"/>
        <end position="248"/>
    </location>
</feature>
<evidence type="ECO:0000313" key="6">
    <source>
        <dbReference type="EMBL" id="MBP3954116.1"/>
    </source>
</evidence>
<name>A0ABS5BK85_9BACT</name>
<comment type="similarity">
    <text evidence="2">Belongs to the bacterial solute-binding protein SsuA/TauA family.</text>
</comment>
<sequence>MIGRVCALLVGGVLAALPVGCGSSEGAGRGDVLRIGYQKWGTYSLLKASGGLEPKAREHGLRVEWVEFPAGPPLLEALNAGSLDLGHAGDSPPLFAQAAGVPFAYIAASSPSPESSAIVVRNDSALHDPRDLKGKRIGFVKGSSAHTLVVRVLEKNGLEVSDVTPVYLAPADARTALEGGSIDAWSAWDPYLAAAEVGGGAHRIADGRGYVTGREFYFASKAFAGERPEVVRTFLAELTRVKEWAKERPGEVNRLLADQTGIAIGAIERAEGRRNRYDTGPITDALVAEQQAIADRYVELGLLPHRIDVRDAVARTPIGAKE</sequence>
<evidence type="ECO:0000256" key="1">
    <source>
        <dbReference type="ARBA" id="ARBA00004418"/>
    </source>
</evidence>
<evidence type="ECO:0000313" key="7">
    <source>
        <dbReference type="Proteomes" id="UP000676565"/>
    </source>
</evidence>
<dbReference type="Pfam" id="PF09084">
    <property type="entry name" value="NMT1"/>
    <property type="match status" value="1"/>
</dbReference>